<name>A0A5B2VME6_9BACT</name>
<evidence type="ECO:0000259" key="1">
    <source>
        <dbReference type="Pfam" id="PF09346"/>
    </source>
</evidence>
<accession>A0A5B2VME6</accession>
<comment type="caution">
    <text evidence="2">The sequence shown here is derived from an EMBL/GenBank/DDBJ whole genome shotgun (WGS) entry which is preliminary data.</text>
</comment>
<feature type="domain" description="Knr4/Smi1-like" evidence="1">
    <location>
        <begin position="25"/>
        <end position="149"/>
    </location>
</feature>
<evidence type="ECO:0000313" key="3">
    <source>
        <dbReference type="Proteomes" id="UP000324611"/>
    </source>
</evidence>
<dbReference type="Pfam" id="PF09346">
    <property type="entry name" value="SMI1_KNR4"/>
    <property type="match status" value="1"/>
</dbReference>
<sequence length="188" mass="21910">MSVFEDLQLKLEQNNAPILQFLNPGLTRADIEASLARFKFTISAELFSLYEWHDGAKLDETVMVREQWLFDTYLFPSLDRMKELYNDTATDKYIKLSHLPIMDDIGGPMLLLECNEKSKQYGMILEYDVEALEYDTIITKYDSITTLLQTISERYRSNLINIKNADDYLEVEKIGKALNPKSKFWKLA</sequence>
<dbReference type="InterPro" id="IPR018958">
    <property type="entry name" value="Knr4/Smi1-like_dom"/>
</dbReference>
<reference evidence="2 3" key="1">
    <citation type="submission" date="2019-09" db="EMBL/GenBank/DDBJ databases">
        <title>Chitinophaga ginsengihumi sp. nov., isolated from soil of ginseng rhizosphere.</title>
        <authorList>
            <person name="Lee J."/>
        </authorList>
    </citation>
    <scope>NUCLEOTIDE SEQUENCE [LARGE SCALE GENOMIC DNA]</scope>
    <source>
        <strain evidence="2 3">BN140078</strain>
    </source>
</reference>
<dbReference type="AlphaFoldDB" id="A0A5B2VME6"/>
<dbReference type="RefSeq" id="WP_149840997.1">
    <property type="nucleotide sequence ID" value="NZ_VUOC01000004.1"/>
</dbReference>
<proteinExistence type="predicted"/>
<keyword evidence="3" id="KW-1185">Reference proteome</keyword>
<dbReference type="EMBL" id="VUOC01000004">
    <property type="protein sequence ID" value="KAA2239820.1"/>
    <property type="molecule type" value="Genomic_DNA"/>
</dbReference>
<protein>
    <submittedName>
        <fullName evidence="2">SMI1/KNR4 family protein</fullName>
    </submittedName>
</protein>
<dbReference type="Gene3D" id="3.40.1580.10">
    <property type="entry name" value="SMI1/KNR4-like"/>
    <property type="match status" value="1"/>
</dbReference>
<organism evidence="2 3">
    <name type="scientific">Chitinophaga agrisoli</name>
    <dbReference type="NCBI Taxonomy" id="2607653"/>
    <lineage>
        <taxon>Bacteria</taxon>
        <taxon>Pseudomonadati</taxon>
        <taxon>Bacteroidota</taxon>
        <taxon>Chitinophagia</taxon>
        <taxon>Chitinophagales</taxon>
        <taxon>Chitinophagaceae</taxon>
        <taxon>Chitinophaga</taxon>
    </lineage>
</organism>
<dbReference type="Proteomes" id="UP000324611">
    <property type="component" value="Unassembled WGS sequence"/>
</dbReference>
<evidence type="ECO:0000313" key="2">
    <source>
        <dbReference type="EMBL" id="KAA2239820.1"/>
    </source>
</evidence>
<gene>
    <name evidence="2" type="ORF">F0L74_26910</name>
</gene>
<dbReference type="InterPro" id="IPR037883">
    <property type="entry name" value="Knr4/Smi1-like_sf"/>
</dbReference>
<reference evidence="2 3" key="2">
    <citation type="submission" date="2019-09" db="EMBL/GenBank/DDBJ databases">
        <authorList>
            <person name="Jin C."/>
        </authorList>
    </citation>
    <scope>NUCLEOTIDE SEQUENCE [LARGE SCALE GENOMIC DNA]</scope>
    <source>
        <strain evidence="2 3">BN140078</strain>
    </source>
</reference>